<evidence type="ECO:0000256" key="5">
    <source>
        <dbReference type="ARBA" id="ARBA00015611"/>
    </source>
</evidence>
<dbReference type="NCBIfam" id="TIGR02412">
    <property type="entry name" value="pepN_strep_liv"/>
    <property type="match status" value="1"/>
</dbReference>
<dbReference type="GO" id="GO:0016285">
    <property type="term" value="F:alanyl aminopeptidase activity"/>
    <property type="evidence" value="ECO:0007669"/>
    <property type="project" value="UniProtKB-EC"/>
</dbReference>
<dbReference type="PANTHER" id="PTHR11533">
    <property type="entry name" value="PROTEASE M1 ZINC METALLOPROTEASE"/>
    <property type="match status" value="1"/>
</dbReference>
<dbReference type="Gene3D" id="1.10.390.10">
    <property type="entry name" value="Neutral Protease Domain 2"/>
    <property type="match status" value="1"/>
</dbReference>
<dbReference type="GO" id="GO:0008270">
    <property type="term" value="F:zinc ion binding"/>
    <property type="evidence" value="ECO:0007669"/>
    <property type="project" value="InterPro"/>
</dbReference>
<gene>
    <name evidence="17" type="ORF">BCHO_1507</name>
</gene>
<dbReference type="EC" id="3.4.11.2" evidence="4"/>
<dbReference type="InterPro" id="IPR045357">
    <property type="entry name" value="Aminopeptidase_N-like_N"/>
</dbReference>
<dbReference type="MEROPS" id="M01.009"/>
<dbReference type="InterPro" id="IPR014782">
    <property type="entry name" value="Peptidase_M1_dom"/>
</dbReference>
<keyword evidence="11" id="KW-0482">Metalloprotease</keyword>
<name>A0A087AC95_9BIFI</name>
<dbReference type="InterPro" id="IPR012778">
    <property type="entry name" value="Pept_M1_aminopeptidase"/>
</dbReference>
<organism evidence="17 18">
    <name type="scientific">Bifidobacterium choerinum</name>
    <dbReference type="NCBI Taxonomy" id="35760"/>
    <lineage>
        <taxon>Bacteria</taxon>
        <taxon>Bacillati</taxon>
        <taxon>Actinomycetota</taxon>
        <taxon>Actinomycetes</taxon>
        <taxon>Bifidobacteriales</taxon>
        <taxon>Bifidobacteriaceae</taxon>
        <taxon>Bifidobacterium</taxon>
    </lineage>
</organism>
<dbReference type="InterPro" id="IPR050344">
    <property type="entry name" value="Peptidase_M1_aminopeptidases"/>
</dbReference>
<evidence type="ECO:0000256" key="9">
    <source>
        <dbReference type="ARBA" id="ARBA00022801"/>
    </source>
</evidence>
<keyword evidence="8" id="KW-0479">Metal-binding</keyword>
<dbReference type="Gene3D" id="2.60.40.1730">
    <property type="entry name" value="tricorn interacting facor f3 domain"/>
    <property type="match status" value="1"/>
</dbReference>
<accession>A0A087AC95</accession>
<dbReference type="GO" id="GO:0070006">
    <property type="term" value="F:metalloaminopeptidase activity"/>
    <property type="evidence" value="ECO:0007669"/>
    <property type="project" value="TreeGrafter"/>
</dbReference>
<dbReference type="PANTHER" id="PTHR11533:SF174">
    <property type="entry name" value="PUROMYCIN-SENSITIVE AMINOPEPTIDASE-RELATED"/>
    <property type="match status" value="1"/>
</dbReference>
<evidence type="ECO:0000259" key="14">
    <source>
        <dbReference type="Pfam" id="PF01433"/>
    </source>
</evidence>
<evidence type="ECO:0000313" key="18">
    <source>
        <dbReference type="Proteomes" id="UP000028995"/>
    </source>
</evidence>
<evidence type="ECO:0000259" key="15">
    <source>
        <dbReference type="Pfam" id="PF11838"/>
    </source>
</evidence>
<evidence type="ECO:0000256" key="10">
    <source>
        <dbReference type="ARBA" id="ARBA00022833"/>
    </source>
</evidence>
<dbReference type="SUPFAM" id="SSF63737">
    <property type="entry name" value="Leukotriene A4 hydrolase N-terminal domain"/>
    <property type="match status" value="1"/>
</dbReference>
<comment type="caution">
    <text evidence="17">The sequence shown here is derived from an EMBL/GenBank/DDBJ whole genome shotgun (WGS) entry which is preliminary data.</text>
</comment>
<protein>
    <recommendedName>
        <fullName evidence="5">Aminopeptidase N</fullName>
        <ecNumber evidence="4">3.4.11.2</ecNumber>
    </recommendedName>
    <alternativeName>
        <fullName evidence="12">Alanine aminopeptidase</fullName>
    </alternativeName>
    <alternativeName>
        <fullName evidence="13">Lysyl aminopeptidase</fullName>
    </alternativeName>
</protein>
<dbReference type="OrthoDB" id="100605at2"/>
<evidence type="ECO:0000256" key="1">
    <source>
        <dbReference type="ARBA" id="ARBA00000098"/>
    </source>
</evidence>
<dbReference type="InterPro" id="IPR042097">
    <property type="entry name" value="Aminopeptidase_N-like_N_sf"/>
</dbReference>
<evidence type="ECO:0000256" key="2">
    <source>
        <dbReference type="ARBA" id="ARBA00001947"/>
    </source>
</evidence>
<reference evidence="17 18" key="1">
    <citation type="submission" date="2014-03" db="EMBL/GenBank/DDBJ databases">
        <title>Genomics of Bifidobacteria.</title>
        <authorList>
            <person name="Ventura M."/>
            <person name="Milani C."/>
            <person name="Lugli G.A."/>
        </authorList>
    </citation>
    <scope>NUCLEOTIDE SEQUENCE [LARGE SCALE GENOMIC DNA]</scope>
    <source>
        <strain evidence="17 18">LMG 10510</strain>
    </source>
</reference>
<dbReference type="Proteomes" id="UP000028995">
    <property type="component" value="Unassembled WGS sequence"/>
</dbReference>
<dbReference type="GO" id="GO:0005615">
    <property type="term" value="C:extracellular space"/>
    <property type="evidence" value="ECO:0007669"/>
    <property type="project" value="TreeGrafter"/>
</dbReference>
<dbReference type="FunFam" id="2.60.40.1730:FF:000010">
    <property type="entry name" value="Putative aminopeptidase N"/>
    <property type="match status" value="1"/>
</dbReference>
<dbReference type="CDD" id="cd09602">
    <property type="entry name" value="M1_APN"/>
    <property type="match status" value="1"/>
</dbReference>
<evidence type="ECO:0000259" key="16">
    <source>
        <dbReference type="Pfam" id="PF17900"/>
    </source>
</evidence>
<dbReference type="SUPFAM" id="SSF55486">
    <property type="entry name" value="Metalloproteases ('zincins'), catalytic domain"/>
    <property type="match status" value="1"/>
</dbReference>
<evidence type="ECO:0000256" key="13">
    <source>
        <dbReference type="ARBA" id="ARBA00031533"/>
    </source>
</evidence>
<evidence type="ECO:0000313" key="17">
    <source>
        <dbReference type="EMBL" id="KFI56395.1"/>
    </source>
</evidence>
<dbReference type="GO" id="GO:0043171">
    <property type="term" value="P:peptide catabolic process"/>
    <property type="evidence" value="ECO:0007669"/>
    <property type="project" value="TreeGrafter"/>
</dbReference>
<comment type="catalytic activity">
    <reaction evidence="1">
        <text>Release of an N-terminal amino acid, Xaa-|-Yaa- from a peptide, amide or arylamide. Xaa is preferably Ala, but may be most amino acids including Pro (slow action). When a terminal hydrophobic residue is followed by a prolyl residue, the two may be released as an intact Xaa-Pro dipeptide.</text>
        <dbReference type="EC" id="3.4.11.2"/>
    </reaction>
</comment>
<dbReference type="GO" id="GO:0006508">
    <property type="term" value="P:proteolysis"/>
    <property type="evidence" value="ECO:0007669"/>
    <property type="project" value="UniProtKB-KW"/>
</dbReference>
<sequence>MPGANLTRVEAQERKSIVQYPIHYAVDLDLTQGDRTFVSTSTIEFDAKPGESTFLDLIADEVTKVVVNGADVDPNEVFDDDHIQLNDLAEHNTVTVTALCRYSTTGEGLHRSVDPSDGNVYLYSQFEVPDARRVYAVFDQPDLKAVFDFTVTAPQSWIVTSNMPVAAVEDLDRMTMDGTLADKPSETTKRWTFEPTPTMSSYLTAICAGPYAAWHTTYENEDGRTIPMAQYCRQALAKDFAKDVDYLFDITKKGFAFYAKTWGVPYPYAKYDQIYVPEYNAGAMENIGMVTIRDSYVFSSKVTDALAERRVVTVLHELAHMWFGDYVTMKWWNDLWLNESFAEFTSTLATAEATDWKDAWATFCSGEKSWALNQDQLSTTHPIVAPINDLNDTYVNFDGITYAKGASVLKQLVAYVGRDRFFEGINHYLNRHAYSNATLNDLLAELEETSGRDLKTWSEKWLEESGINTITTDVTSADDGTIATLTLTQSAPEAHPVLRPHRLAVGFYNEDTASGKVVRTGRIELDVDGETTAVPAQGKPKPAFILANDDDLTYTKLRFDDDSLAFALANLHRFDDALTRAVVWLALWDMTRDAELAATDFIDTTLKLLSTETESTTFRYALATLSTTVWHYTDPAKRADIARHVAEQLLTLAKNAPAGSDMQFQLASAYLSYGVEGDSAFADTVRSLLDGSLVLEGLELDNNFRWSLVRALASVNAIKEADIDAELKRRDTTENREFAYGARAVRATADAKRWAWDQALHNDALTNSQLEEVARGFAGTPSQALADPYVDEYFEQAEWIWKNKSFHMAEALLEGLYPGYADPAKLVEAGNAWLDAHQDADNALKRIVRGNVEASERTRDVAEFNMKLGETVED</sequence>
<keyword evidence="9 17" id="KW-0378">Hydrolase</keyword>
<dbReference type="Pfam" id="PF11838">
    <property type="entry name" value="ERAP1_C"/>
    <property type="match status" value="1"/>
</dbReference>
<dbReference type="STRING" id="35760.BCHO_1507"/>
<comment type="cofactor">
    <cofactor evidence="2">
        <name>Zn(2+)</name>
        <dbReference type="ChEBI" id="CHEBI:29105"/>
    </cofactor>
</comment>
<evidence type="ECO:0000256" key="11">
    <source>
        <dbReference type="ARBA" id="ARBA00023049"/>
    </source>
</evidence>
<dbReference type="FunFam" id="1.10.390.10:FF:000004">
    <property type="entry name" value="Aminopeptidase N"/>
    <property type="match status" value="1"/>
</dbReference>
<dbReference type="GO" id="GO:0016020">
    <property type="term" value="C:membrane"/>
    <property type="evidence" value="ECO:0007669"/>
    <property type="project" value="TreeGrafter"/>
</dbReference>
<dbReference type="InterPro" id="IPR001930">
    <property type="entry name" value="Peptidase_M1"/>
</dbReference>
<keyword evidence="10" id="KW-0862">Zinc</keyword>
<dbReference type="InterPro" id="IPR027268">
    <property type="entry name" value="Peptidase_M4/M1_CTD_sf"/>
</dbReference>
<feature type="domain" description="ERAP1-like C-terminal" evidence="15">
    <location>
        <begin position="544"/>
        <end position="855"/>
    </location>
</feature>
<evidence type="ECO:0000256" key="4">
    <source>
        <dbReference type="ARBA" id="ARBA00012564"/>
    </source>
</evidence>
<keyword evidence="18" id="KW-1185">Reference proteome</keyword>
<evidence type="ECO:0000256" key="12">
    <source>
        <dbReference type="ARBA" id="ARBA00029811"/>
    </source>
</evidence>
<dbReference type="InterPro" id="IPR024571">
    <property type="entry name" value="ERAP1-like_C_dom"/>
</dbReference>
<dbReference type="RefSeq" id="WP_024541096.1">
    <property type="nucleotide sequence ID" value="NZ_JGYU01000010.1"/>
</dbReference>
<evidence type="ECO:0000256" key="6">
    <source>
        <dbReference type="ARBA" id="ARBA00022438"/>
    </source>
</evidence>
<keyword evidence="6 17" id="KW-0031">Aminopeptidase</keyword>
<proteinExistence type="inferred from homology"/>
<evidence type="ECO:0000256" key="3">
    <source>
        <dbReference type="ARBA" id="ARBA00010136"/>
    </source>
</evidence>
<dbReference type="GO" id="GO:0042277">
    <property type="term" value="F:peptide binding"/>
    <property type="evidence" value="ECO:0007669"/>
    <property type="project" value="TreeGrafter"/>
</dbReference>
<feature type="domain" description="Peptidase M1 membrane alanine aminopeptidase" evidence="14">
    <location>
        <begin position="247"/>
        <end position="461"/>
    </location>
</feature>
<comment type="similarity">
    <text evidence="3">Belongs to the peptidase M1 family.</text>
</comment>
<evidence type="ECO:0000256" key="7">
    <source>
        <dbReference type="ARBA" id="ARBA00022670"/>
    </source>
</evidence>
<dbReference type="Pfam" id="PF17900">
    <property type="entry name" value="Peptidase_M1_N"/>
    <property type="match status" value="1"/>
</dbReference>
<dbReference type="PRINTS" id="PR00756">
    <property type="entry name" value="ALADIPTASE"/>
</dbReference>
<dbReference type="eggNOG" id="COG0308">
    <property type="taxonomic scope" value="Bacteria"/>
</dbReference>
<feature type="domain" description="Aminopeptidase N-like N-terminal" evidence="16">
    <location>
        <begin position="21"/>
        <end position="203"/>
    </location>
</feature>
<dbReference type="EMBL" id="JGYU01000010">
    <property type="protein sequence ID" value="KFI56395.1"/>
    <property type="molecule type" value="Genomic_DNA"/>
</dbReference>
<dbReference type="GO" id="GO:0005737">
    <property type="term" value="C:cytoplasm"/>
    <property type="evidence" value="ECO:0007669"/>
    <property type="project" value="TreeGrafter"/>
</dbReference>
<dbReference type="Pfam" id="PF01433">
    <property type="entry name" value="Peptidase_M1"/>
    <property type="match status" value="1"/>
</dbReference>
<keyword evidence="7" id="KW-0645">Protease</keyword>
<dbReference type="AlphaFoldDB" id="A0A087AC95"/>
<evidence type="ECO:0000256" key="8">
    <source>
        <dbReference type="ARBA" id="ARBA00022723"/>
    </source>
</evidence>